<dbReference type="RefSeq" id="WP_209665843.1">
    <property type="nucleotide sequence ID" value="NZ_JAGGMS010000001.1"/>
</dbReference>
<dbReference type="Gene3D" id="3.30.1390.10">
    <property type="match status" value="1"/>
</dbReference>
<dbReference type="Proteomes" id="UP000741013">
    <property type="component" value="Unassembled WGS sequence"/>
</dbReference>
<evidence type="ECO:0000313" key="1">
    <source>
        <dbReference type="EMBL" id="MBP2182554.1"/>
    </source>
</evidence>
<reference evidence="1 2" key="1">
    <citation type="submission" date="2021-03" db="EMBL/GenBank/DDBJ databases">
        <title>Sequencing the genomes of 1000 actinobacteria strains.</title>
        <authorList>
            <person name="Klenk H.-P."/>
        </authorList>
    </citation>
    <scope>NUCLEOTIDE SEQUENCE [LARGE SCALE GENOMIC DNA]</scope>
    <source>
        <strain evidence="1 2">DSM 45510</strain>
    </source>
</reference>
<protein>
    <submittedName>
        <fullName evidence="1">Ribosomal protein L7/L12</fullName>
    </submittedName>
</protein>
<accession>A0ABS4PSZ4</accession>
<dbReference type="GO" id="GO:0005840">
    <property type="term" value="C:ribosome"/>
    <property type="evidence" value="ECO:0007669"/>
    <property type="project" value="UniProtKB-KW"/>
</dbReference>
<sequence>MDYGLFLLAGVLIVLAAVTLSASAMERRAGKLDRRLARVEEKLDAVLAHHGITLPEPDFAEVRAHLAEGRKILAIKAYRERTGASLQEAKEAVERL</sequence>
<gene>
    <name evidence="1" type="ORF">JOM49_004080</name>
</gene>
<keyword evidence="1" id="KW-0687">Ribonucleoprotein</keyword>
<dbReference type="EMBL" id="JAGGMS010000001">
    <property type="protein sequence ID" value="MBP2182554.1"/>
    <property type="molecule type" value="Genomic_DNA"/>
</dbReference>
<proteinExistence type="predicted"/>
<dbReference type="InterPro" id="IPR014719">
    <property type="entry name" value="Ribosomal_bL12_C/ClpS-like"/>
</dbReference>
<keyword evidence="2" id="KW-1185">Reference proteome</keyword>
<evidence type="ECO:0000313" key="2">
    <source>
        <dbReference type="Proteomes" id="UP000741013"/>
    </source>
</evidence>
<name>A0ABS4PSZ4_9PSEU</name>
<comment type="caution">
    <text evidence="1">The sequence shown here is derived from an EMBL/GenBank/DDBJ whole genome shotgun (WGS) entry which is preliminary data.</text>
</comment>
<organism evidence="1 2">
    <name type="scientific">Amycolatopsis magusensis</name>
    <dbReference type="NCBI Taxonomy" id="882444"/>
    <lineage>
        <taxon>Bacteria</taxon>
        <taxon>Bacillati</taxon>
        <taxon>Actinomycetota</taxon>
        <taxon>Actinomycetes</taxon>
        <taxon>Pseudonocardiales</taxon>
        <taxon>Pseudonocardiaceae</taxon>
        <taxon>Amycolatopsis</taxon>
    </lineage>
</organism>
<keyword evidence="1" id="KW-0689">Ribosomal protein</keyword>